<dbReference type="CDD" id="cd17871">
    <property type="entry name" value="GPN2"/>
    <property type="match status" value="1"/>
</dbReference>
<feature type="transmembrane region" description="Helical" evidence="7">
    <location>
        <begin position="402"/>
        <end position="434"/>
    </location>
</feature>
<keyword evidence="9" id="KW-1185">Reference proteome</keyword>
<dbReference type="InterPro" id="IPR004130">
    <property type="entry name" value="Gpn"/>
</dbReference>
<dbReference type="Gene3D" id="3.40.50.300">
    <property type="entry name" value="P-loop containing nucleotide triphosphate hydrolases"/>
    <property type="match status" value="1"/>
</dbReference>
<keyword evidence="7" id="KW-0812">Transmembrane</keyword>
<feature type="region of interest" description="Disordered" evidence="6">
    <location>
        <begin position="472"/>
        <end position="502"/>
    </location>
</feature>
<reference evidence="8 9" key="1">
    <citation type="submission" date="2018-09" db="EMBL/GenBank/DDBJ databases">
        <title>A high-quality reference genome of wild soybean provides a powerful tool to mine soybean genomes.</title>
        <authorList>
            <person name="Xie M."/>
            <person name="Chung C.Y.L."/>
            <person name="Li M.-W."/>
            <person name="Wong F.-L."/>
            <person name="Chan T.-F."/>
            <person name="Lam H.-M."/>
        </authorList>
    </citation>
    <scope>NUCLEOTIDE SEQUENCE [LARGE SCALE GENOMIC DNA]</scope>
    <source>
        <strain evidence="9">cv. W05</strain>
        <tissue evidence="8">Hypocotyl of etiolated seedlings</tissue>
    </source>
</reference>
<accession>A0A445K4Y3</accession>
<keyword evidence="3" id="KW-0378">Hydrolase</keyword>
<evidence type="ECO:0000313" key="9">
    <source>
        <dbReference type="Proteomes" id="UP000289340"/>
    </source>
</evidence>
<organism evidence="8 9">
    <name type="scientific">Glycine soja</name>
    <name type="common">Wild soybean</name>
    <dbReference type="NCBI Taxonomy" id="3848"/>
    <lineage>
        <taxon>Eukaryota</taxon>
        <taxon>Viridiplantae</taxon>
        <taxon>Streptophyta</taxon>
        <taxon>Embryophyta</taxon>
        <taxon>Tracheophyta</taxon>
        <taxon>Spermatophyta</taxon>
        <taxon>Magnoliopsida</taxon>
        <taxon>eudicotyledons</taxon>
        <taxon>Gunneridae</taxon>
        <taxon>Pentapetalae</taxon>
        <taxon>rosids</taxon>
        <taxon>fabids</taxon>
        <taxon>Fabales</taxon>
        <taxon>Fabaceae</taxon>
        <taxon>Papilionoideae</taxon>
        <taxon>50 kb inversion clade</taxon>
        <taxon>NPAAA clade</taxon>
        <taxon>indigoferoid/millettioid clade</taxon>
        <taxon>Phaseoleae</taxon>
        <taxon>Glycine</taxon>
        <taxon>Glycine subgen. Soja</taxon>
    </lineage>
</organism>
<dbReference type="Pfam" id="PF03029">
    <property type="entry name" value="ATP_bind_1"/>
    <property type="match status" value="1"/>
</dbReference>
<dbReference type="FunFam" id="3.40.50.300:FF:000338">
    <property type="entry name" value="GPN-loop GTPase 2"/>
    <property type="match status" value="1"/>
</dbReference>
<evidence type="ECO:0000256" key="6">
    <source>
        <dbReference type="SAM" id="MobiDB-lite"/>
    </source>
</evidence>
<comment type="caution">
    <text evidence="8">The sequence shown here is derived from an EMBL/GenBank/DDBJ whole genome shotgun (WGS) entry which is preliminary data.</text>
</comment>
<dbReference type="PANTHER" id="PTHR21231:SF3">
    <property type="entry name" value="GPN-LOOP GTPASE 2"/>
    <property type="match status" value="1"/>
</dbReference>
<evidence type="ECO:0000256" key="4">
    <source>
        <dbReference type="ARBA" id="ARBA00023134"/>
    </source>
</evidence>
<sequence>MVFGQIVVGPPGSGKTTYCNGMSQFLSLIGRKVAVINLDPANDSLPYDCAVNIEDLVKLSDVMVEHSLGPNGGLVYCMDYLEKNIDWLEAKLEPLLKDHYLLFDFPGQVELFFLHSSAKNVILKLIKKLNLRLTAVHLIDAHLCSDPGKYISALLLSLSTMLHLELPHINVLSKIDLIESYGKLAFNLDFYTDVQDLSYLQYHLDQDPRSAKYRKLTKELCDVIENFSLVSFSTLDIQDKESVGNLVKLIDKSNGFHHQEEDVPCSSPKKYSRRKESRNINKNPYSNRGLDKFSALLADLDERRQKVYSQMSPQDISFVRFAYSSNDDFVPIVVKVKKNNKDQKKHKSEELKARHITSFSEQLEKSSEETTLEERKQKLNKLEAHKKKNLSFSWNVLKRPSFYVPAVVMLILVFLVVLGRSVATLCTCVVWYVVPTLSEYYDSSKPRNKSMMMNSKKRDYVRGWLNDVKMVNPEDLASPRSGDSKAYSNDNNSGKHGHQKSL</sequence>
<protein>
    <submittedName>
        <fullName evidence="8">GPN-loop GTPase QQT1</fullName>
    </submittedName>
</protein>
<comment type="similarity">
    <text evidence="1">Belongs to the GPN-loop GTPase family.</text>
</comment>
<keyword evidence="2" id="KW-0547">Nucleotide-binding</keyword>
<dbReference type="SUPFAM" id="SSF52540">
    <property type="entry name" value="P-loop containing nucleoside triphosphate hydrolases"/>
    <property type="match status" value="1"/>
</dbReference>
<proteinExistence type="inferred from homology"/>
<evidence type="ECO:0000256" key="1">
    <source>
        <dbReference type="ARBA" id="ARBA00005290"/>
    </source>
</evidence>
<keyword evidence="4" id="KW-0342">GTP-binding</keyword>
<dbReference type="GO" id="GO:0005525">
    <property type="term" value="F:GTP binding"/>
    <property type="evidence" value="ECO:0007669"/>
    <property type="project" value="UniProtKB-KW"/>
</dbReference>
<evidence type="ECO:0000313" key="8">
    <source>
        <dbReference type="EMBL" id="RZC05817.1"/>
    </source>
</evidence>
<feature type="region of interest" description="Disordered" evidence="6">
    <location>
        <begin position="258"/>
        <end position="286"/>
    </location>
</feature>
<dbReference type="InterPro" id="IPR030231">
    <property type="entry name" value="Gpn2"/>
</dbReference>
<feature type="coiled-coil region" evidence="5">
    <location>
        <begin position="334"/>
        <end position="385"/>
    </location>
</feature>
<dbReference type="PANTHER" id="PTHR21231">
    <property type="entry name" value="XPA-BINDING PROTEIN 1-RELATED"/>
    <property type="match status" value="1"/>
</dbReference>
<keyword evidence="7" id="KW-0472">Membrane</keyword>
<dbReference type="Proteomes" id="UP000289340">
    <property type="component" value="Chromosome 6"/>
</dbReference>
<evidence type="ECO:0000256" key="5">
    <source>
        <dbReference type="SAM" id="Coils"/>
    </source>
</evidence>
<dbReference type="GO" id="GO:0003924">
    <property type="term" value="F:GTPase activity"/>
    <property type="evidence" value="ECO:0007669"/>
    <property type="project" value="TreeGrafter"/>
</dbReference>
<gene>
    <name evidence="8" type="ORF">D0Y65_013744</name>
</gene>
<dbReference type="AlphaFoldDB" id="A0A445K4Y3"/>
<evidence type="ECO:0000256" key="2">
    <source>
        <dbReference type="ARBA" id="ARBA00022741"/>
    </source>
</evidence>
<keyword evidence="7" id="KW-1133">Transmembrane helix</keyword>
<evidence type="ECO:0000256" key="7">
    <source>
        <dbReference type="SAM" id="Phobius"/>
    </source>
</evidence>
<name>A0A445K4Y3_GLYSO</name>
<evidence type="ECO:0000256" key="3">
    <source>
        <dbReference type="ARBA" id="ARBA00022801"/>
    </source>
</evidence>
<keyword evidence="5" id="KW-0175">Coiled coil</keyword>
<dbReference type="EMBL" id="QZWG01000006">
    <property type="protein sequence ID" value="RZC05817.1"/>
    <property type="molecule type" value="Genomic_DNA"/>
</dbReference>
<dbReference type="GO" id="GO:0005737">
    <property type="term" value="C:cytoplasm"/>
    <property type="evidence" value="ECO:0007669"/>
    <property type="project" value="TreeGrafter"/>
</dbReference>
<dbReference type="InterPro" id="IPR027417">
    <property type="entry name" value="P-loop_NTPase"/>
</dbReference>